<keyword evidence="1" id="KW-0732">Signal</keyword>
<dbReference type="SUPFAM" id="SSF54427">
    <property type="entry name" value="NTF2-like"/>
    <property type="match status" value="1"/>
</dbReference>
<proteinExistence type="predicted"/>
<dbReference type="RefSeq" id="WP_210758654.1">
    <property type="nucleotide sequence ID" value="NZ_CP060139.1"/>
</dbReference>
<dbReference type="InterPro" id="IPR037401">
    <property type="entry name" value="SnoaL-like"/>
</dbReference>
<evidence type="ECO:0000259" key="2">
    <source>
        <dbReference type="Pfam" id="PF13474"/>
    </source>
</evidence>
<organism evidence="3 4">
    <name type="scientific">Croceimicrobium hydrocarbonivorans</name>
    <dbReference type="NCBI Taxonomy" id="2761580"/>
    <lineage>
        <taxon>Bacteria</taxon>
        <taxon>Pseudomonadati</taxon>
        <taxon>Bacteroidota</taxon>
        <taxon>Flavobacteriia</taxon>
        <taxon>Flavobacteriales</taxon>
        <taxon>Owenweeksiaceae</taxon>
        <taxon>Croceimicrobium</taxon>
    </lineage>
</organism>
<evidence type="ECO:0000313" key="3">
    <source>
        <dbReference type="EMBL" id="QNR24120.1"/>
    </source>
</evidence>
<evidence type="ECO:0000256" key="1">
    <source>
        <dbReference type="SAM" id="SignalP"/>
    </source>
</evidence>
<feature type="domain" description="SnoaL-like" evidence="2">
    <location>
        <begin position="28"/>
        <end position="138"/>
    </location>
</feature>
<gene>
    <name evidence="3" type="ORF">H4K34_17380</name>
</gene>
<dbReference type="Proteomes" id="UP000516305">
    <property type="component" value="Chromosome"/>
</dbReference>
<dbReference type="KEGG" id="chyd:H4K34_17380"/>
<feature type="signal peptide" evidence="1">
    <location>
        <begin position="1"/>
        <end position="19"/>
    </location>
</feature>
<dbReference type="InterPro" id="IPR032710">
    <property type="entry name" value="NTF2-like_dom_sf"/>
</dbReference>
<feature type="chain" id="PRO_5028987767" evidence="1">
    <location>
        <begin position="20"/>
        <end position="154"/>
    </location>
</feature>
<reference evidence="3 4" key="1">
    <citation type="submission" date="2020-08" db="EMBL/GenBank/DDBJ databases">
        <title>Croceimicrobium hydrocarbonivorans gen. nov., sp. nov., a novel marine bacterium isolated from a bacterial consortium that degrades polyethylene terephthalate.</title>
        <authorList>
            <person name="Liu R."/>
        </authorList>
    </citation>
    <scope>NUCLEOTIDE SEQUENCE [LARGE SCALE GENOMIC DNA]</scope>
    <source>
        <strain evidence="3 4">A20-9</strain>
    </source>
</reference>
<name>A0A7H0VEH2_9FLAO</name>
<dbReference type="Pfam" id="PF13474">
    <property type="entry name" value="SnoaL_3"/>
    <property type="match status" value="1"/>
</dbReference>
<accession>A0A7H0VEH2</accession>
<sequence>MKKLAILFSLILTAGYVQAQKAEIKMLNSLMDDWHKAAAQANSEGFYGKMAEEGIYIGTDASERWLRDELKAWAKQAFERDVAWDFKPIERNWHFLGDDIAIGDEKLETWMGICRATVVLKKVDGQWLIYHYHLAVTVPNEQIADFKKLLYPEN</sequence>
<protein>
    <submittedName>
        <fullName evidence="3">Nuclear transport factor 2 family protein</fullName>
    </submittedName>
</protein>
<dbReference type="EMBL" id="CP060139">
    <property type="protein sequence ID" value="QNR24120.1"/>
    <property type="molecule type" value="Genomic_DNA"/>
</dbReference>
<dbReference type="AlphaFoldDB" id="A0A7H0VEH2"/>
<dbReference type="Gene3D" id="3.10.450.50">
    <property type="match status" value="1"/>
</dbReference>
<keyword evidence="4" id="KW-1185">Reference proteome</keyword>
<evidence type="ECO:0000313" key="4">
    <source>
        <dbReference type="Proteomes" id="UP000516305"/>
    </source>
</evidence>